<organism evidence="2 3">
    <name type="scientific">Dendroctonus ponderosae</name>
    <name type="common">Mountain pine beetle</name>
    <dbReference type="NCBI Taxonomy" id="77166"/>
    <lineage>
        <taxon>Eukaryota</taxon>
        <taxon>Metazoa</taxon>
        <taxon>Ecdysozoa</taxon>
        <taxon>Arthropoda</taxon>
        <taxon>Hexapoda</taxon>
        <taxon>Insecta</taxon>
        <taxon>Pterygota</taxon>
        <taxon>Neoptera</taxon>
        <taxon>Endopterygota</taxon>
        <taxon>Coleoptera</taxon>
        <taxon>Polyphaga</taxon>
        <taxon>Cucujiformia</taxon>
        <taxon>Curculionidae</taxon>
        <taxon>Scolytinae</taxon>
        <taxon>Dendroctonus</taxon>
    </lineage>
</organism>
<evidence type="ECO:0000256" key="1">
    <source>
        <dbReference type="SAM" id="MobiDB-lite"/>
    </source>
</evidence>
<dbReference type="OrthoDB" id="6768912at2759"/>
<feature type="region of interest" description="Disordered" evidence="1">
    <location>
        <begin position="118"/>
        <end position="142"/>
    </location>
</feature>
<dbReference type="AlphaFoldDB" id="U4USG5"/>
<dbReference type="EMBL" id="KB632345">
    <property type="protein sequence ID" value="ERL93116.1"/>
    <property type="molecule type" value="Genomic_DNA"/>
</dbReference>
<evidence type="ECO:0000313" key="3">
    <source>
        <dbReference type="Proteomes" id="UP000030742"/>
    </source>
</evidence>
<proteinExistence type="predicted"/>
<accession>U4USG5</accession>
<reference evidence="2 3" key="1">
    <citation type="journal article" date="2013" name="Genome Biol.">
        <title>Draft genome of the mountain pine beetle, Dendroctonus ponderosae Hopkins, a major forest pest.</title>
        <authorList>
            <person name="Keeling C.I."/>
            <person name="Yuen M.M."/>
            <person name="Liao N.Y."/>
            <person name="Docking T.R."/>
            <person name="Chan S.K."/>
            <person name="Taylor G.A."/>
            <person name="Palmquist D.L."/>
            <person name="Jackman S.D."/>
            <person name="Nguyen A."/>
            <person name="Li M."/>
            <person name="Henderson H."/>
            <person name="Janes J.K."/>
            <person name="Zhao Y."/>
            <person name="Pandoh P."/>
            <person name="Moore R."/>
            <person name="Sperling F.A."/>
            <person name="Huber D.P."/>
            <person name="Birol I."/>
            <person name="Jones S.J."/>
            <person name="Bohlmann J."/>
        </authorList>
    </citation>
    <scope>NUCLEOTIDE SEQUENCE</scope>
</reference>
<sequence length="190" mass="21557">MWVFDMEMTMKYSSSSGNYGSLIMLALAALLVLELTTTFASAYPARYSAYYASIPLEEQLIERIKQAFIEDNDLENKNHIDQAISDLLELSKGAFDIWFQHYQEKLKLMLIENISDGDKKQSNAKSTITEKPELVPESNTMEPRVRKQSLVNCAEIMSKAQLDFGTRQSDAGSIENCLMTLRTELNHLGK</sequence>
<protein>
    <submittedName>
        <fullName evidence="2">Uncharacterized protein</fullName>
    </submittedName>
</protein>
<evidence type="ECO:0000313" key="2">
    <source>
        <dbReference type="EMBL" id="ERL93116.1"/>
    </source>
</evidence>
<name>U4USG5_DENPD</name>
<gene>
    <name evidence="2" type="ORF">D910_10418</name>
</gene>
<dbReference type="Proteomes" id="UP000030742">
    <property type="component" value="Unassembled WGS sequence"/>
</dbReference>